<dbReference type="GeneID" id="85443027"/>
<gene>
    <name evidence="1" type="ORF">LY79DRAFT_566091</name>
</gene>
<comment type="caution">
    <text evidence="1">The sequence shown here is derived from an EMBL/GenBank/DDBJ whole genome shotgun (WGS) entry which is preliminary data.</text>
</comment>
<keyword evidence="2" id="KW-1185">Reference proteome</keyword>
<evidence type="ECO:0000313" key="1">
    <source>
        <dbReference type="EMBL" id="KAK1574378.1"/>
    </source>
</evidence>
<reference evidence="1" key="1">
    <citation type="submission" date="2021-06" db="EMBL/GenBank/DDBJ databases">
        <title>Comparative genomics, transcriptomics and evolutionary studies reveal genomic signatures of adaptation to plant cell wall in hemibiotrophic fungi.</title>
        <authorList>
            <consortium name="DOE Joint Genome Institute"/>
            <person name="Baroncelli R."/>
            <person name="Diaz J.F."/>
            <person name="Benocci T."/>
            <person name="Peng M."/>
            <person name="Battaglia E."/>
            <person name="Haridas S."/>
            <person name="Andreopoulos W."/>
            <person name="Labutti K."/>
            <person name="Pangilinan J."/>
            <person name="Floch G.L."/>
            <person name="Makela M.R."/>
            <person name="Henrissat B."/>
            <person name="Grigoriev I.V."/>
            <person name="Crouch J.A."/>
            <person name="De Vries R.P."/>
            <person name="Sukno S.A."/>
            <person name="Thon M.R."/>
        </authorList>
    </citation>
    <scope>NUCLEOTIDE SEQUENCE</scope>
    <source>
        <strain evidence="1">CBS 125086</strain>
    </source>
</reference>
<dbReference type="EMBL" id="JAHLJV010000076">
    <property type="protein sequence ID" value="KAK1574378.1"/>
    <property type="molecule type" value="Genomic_DNA"/>
</dbReference>
<organism evidence="1 2">
    <name type="scientific">Colletotrichum navitas</name>
    <dbReference type="NCBI Taxonomy" id="681940"/>
    <lineage>
        <taxon>Eukaryota</taxon>
        <taxon>Fungi</taxon>
        <taxon>Dikarya</taxon>
        <taxon>Ascomycota</taxon>
        <taxon>Pezizomycotina</taxon>
        <taxon>Sordariomycetes</taxon>
        <taxon>Hypocreomycetidae</taxon>
        <taxon>Glomerellales</taxon>
        <taxon>Glomerellaceae</taxon>
        <taxon>Colletotrichum</taxon>
        <taxon>Colletotrichum graminicola species complex</taxon>
    </lineage>
</organism>
<sequence length="89" mass="10279">MVRQSFLQCGISGNPDGSDIDKIRIKDIPNEKISWDGWDNFNCNAYIKKEMTQEEISDVNANNDSKEYISLVEDVQQPIRNSSTRPWEI</sequence>
<evidence type="ECO:0000313" key="2">
    <source>
        <dbReference type="Proteomes" id="UP001230504"/>
    </source>
</evidence>
<accession>A0AAD8V0K0</accession>
<protein>
    <submittedName>
        <fullName evidence="1">Uncharacterized protein</fullName>
    </submittedName>
</protein>
<dbReference type="Proteomes" id="UP001230504">
    <property type="component" value="Unassembled WGS sequence"/>
</dbReference>
<dbReference type="RefSeq" id="XP_060409905.1">
    <property type="nucleotide sequence ID" value="XM_060558787.1"/>
</dbReference>
<dbReference type="AlphaFoldDB" id="A0AAD8V0K0"/>
<proteinExistence type="predicted"/>
<name>A0AAD8V0K0_9PEZI</name>